<dbReference type="Gene3D" id="3.40.50.300">
    <property type="entry name" value="P-loop containing nucleotide triphosphate hydrolases"/>
    <property type="match status" value="1"/>
</dbReference>
<dbReference type="Pfam" id="PF00005">
    <property type="entry name" value="ABC_tran"/>
    <property type="match status" value="1"/>
</dbReference>
<evidence type="ECO:0000259" key="6">
    <source>
        <dbReference type="Pfam" id="PF00005"/>
    </source>
</evidence>
<gene>
    <name evidence="7" type="ORF">SDC9_155611</name>
</gene>
<keyword evidence="2" id="KW-1003">Cell membrane</keyword>
<dbReference type="GO" id="GO:0005524">
    <property type="term" value="F:ATP binding"/>
    <property type="evidence" value="ECO:0007669"/>
    <property type="project" value="InterPro"/>
</dbReference>
<evidence type="ECO:0000256" key="1">
    <source>
        <dbReference type="ARBA" id="ARBA00022448"/>
    </source>
</evidence>
<dbReference type="InterPro" id="IPR050093">
    <property type="entry name" value="ABC_SmlMolc_Importer"/>
</dbReference>
<evidence type="ECO:0000256" key="4">
    <source>
        <dbReference type="ARBA" id="ARBA00022967"/>
    </source>
</evidence>
<evidence type="ECO:0000256" key="5">
    <source>
        <dbReference type="ARBA" id="ARBA00023136"/>
    </source>
</evidence>
<dbReference type="InterPro" id="IPR003439">
    <property type="entry name" value="ABC_transporter-like_ATP-bd"/>
</dbReference>
<evidence type="ECO:0000256" key="2">
    <source>
        <dbReference type="ARBA" id="ARBA00022475"/>
    </source>
</evidence>
<dbReference type="SUPFAM" id="SSF52540">
    <property type="entry name" value="P-loop containing nucleoside triphosphate hydrolases"/>
    <property type="match status" value="1"/>
</dbReference>
<organism evidence="7">
    <name type="scientific">bioreactor metagenome</name>
    <dbReference type="NCBI Taxonomy" id="1076179"/>
    <lineage>
        <taxon>unclassified sequences</taxon>
        <taxon>metagenomes</taxon>
        <taxon>ecological metagenomes</taxon>
    </lineage>
</organism>
<keyword evidence="1" id="KW-0813">Transport</keyword>
<dbReference type="InterPro" id="IPR027417">
    <property type="entry name" value="P-loop_NTPase"/>
</dbReference>
<dbReference type="AlphaFoldDB" id="A0A645F4H4"/>
<name>A0A645F4H4_9ZZZZ</name>
<reference evidence="7" key="1">
    <citation type="submission" date="2019-08" db="EMBL/GenBank/DDBJ databases">
        <authorList>
            <person name="Kucharzyk K."/>
            <person name="Murdoch R.W."/>
            <person name="Higgins S."/>
            <person name="Loffler F."/>
        </authorList>
    </citation>
    <scope>NUCLEOTIDE SEQUENCE</scope>
</reference>
<dbReference type="PANTHER" id="PTHR42781:SF5">
    <property type="entry name" value="PUTRESCINE TRANSPORT ATP-BINDING PROTEIN POTG"/>
    <property type="match status" value="1"/>
</dbReference>
<keyword evidence="4" id="KW-1278">Translocase</keyword>
<accession>A0A645F4H4</accession>
<comment type="caution">
    <text evidence="7">The sequence shown here is derived from an EMBL/GenBank/DDBJ whole genome shotgun (WGS) entry which is preliminary data.</text>
</comment>
<feature type="domain" description="ABC transporter" evidence="6">
    <location>
        <begin position="2"/>
        <end position="68"/>
    </location>
</feature>
<evidence type="ECO:0000313" key="7">
    <source>
        <dbReference type="EMBL" id="MPN08329.1"/>
    </source>
</evidence>
<dbReference type="GO" id="GO:0016887">
    <property type="term" value="F:ATP hydrolysis activity"/>
    <property type="evidence" value="ECO:0007669"/>
    <property type="project" value="InterPro"/>
</dbReference>
<sequence length="259" mass="28284">MTVEENIGSGIRRDRDKAAEIRDKICAFFLEGLENKYPTQLSGGQKQRVALARMLASDPKMIMLDEPFSALDSYLKYQLELELAETLASFPGSGLWVTHDRGEAWRNCHRVCVMSSGKSQPVQTLEELFRSPGTESAARLSGCKNFTAAVPGTGTVLLPEWGVSLSCDRAVPPEASVAGIRSHHVRFAAEGAKNAFSCSVEKVIDDVFETIVLLRPLGAAQDAPLLRMELDKAAWAAHDGEKTVTVSVRPEDILLLQKA</sequence>
<keyword evidence="5" id="KW-0472">Membrane</keyword>
<dbReference type="PANTHER" id="PTHR42781">
    <property type="entry name" value="SPERMIDINE/PUTRESCINE IMPORT ATP-BINDING PROTEIN POTA"/>
    <property type="match status" value="1"/>
</dbReference>
<keyword evidence="3" id="KW-0997">Cell inner membrane</keyword>
<evidence type="ECO:0000256" key="3">
    <source>
        <dbReference type="ARBA" id="ARBA00022519"/>
    </source>
</evidence>
<proteinExistence type="predicted"/>
<dbReference type="EMBL" id="VSSQ01054366">
    <property type="protein sequence ID" value="MPN08329.1"/>
    <property type="molecule type" value="Genomic_DNA"/>
</dbReference>
<protein>
    <recommendedName>
        <fullName evidence="6">ABC transporter domain-containing protein</fullName>
    </recommendedName>
</protein>